<dbReference type="EMBL" id="CP016094">
    <property type="protein sequence ID" value="AOS44480.1"/>
    <property type="molecule type" value="Genomic_DNA"/>
</dbReference>
<evidence type="ECO:0000256" key="10">
    <source>
        <dbReference type="SAM" id="SignalP"/>
    </source>
</evidence>
<gene>
    <name evidence="13" type="ORF">Verru16b_01542</name>
</gene>
<keyword evidence="2 8" id="KW-0813">Transport</keyword>
<feature type="domain" description="TonB-dependent receptor-like beta-barrel" evidence="11">
    <location>
        <begin position="527"/>
        <end position="1025"/>
    </location>
</feature>
<dbReference type="Gene3D" id="2.170.130.10">
    <property type="entry name" value="TonB-dependent receptor, plug domain"/>
    <property type="match status" value="1"/>
</dbReference>
<keyword evidence="14" id="KW-1185">Reference proteome</keyword>
<keyword evidence="4 8" id="KW-0812">Transmembrane</keyword>
<accession>A0A1D8AUD1</accession>
<dbReference type="InterPro" id="IPR039426">
    <property type="entry name" value="TonB-dep_rcpt-like"/>
</dbReference>
<comment type="subcellular location">
    <subcellularLocation>
        <location evidence="1 8">Cell outer membrane</location>
        <topology evidence="1 8">Multi-pass membrane protein</topology>
    </subcellularLocation>
</comment>
<dbReference type="InterPro" id="IPR036942">
    <property type="entry name" value="Beta-barrel_TonB_sf"/>
</dbReference>
<keyword evidence="5 9" id="KW-0798">TonB box</keyword>
<protein>
    <submittedName>
        <fullName evidence="13">Catecholate siderophore receptor CirA</fullName>
    </submittedName>
</protein>
<evidence type="ECO:0000259" key="12">
    <source>
        <dbReference type="Pfam" id="PF07715"/>
    </source>
</evidence>
<keyword evidence="6 8" id="KW-0472">Membrane</keyword>
<dbReference type="AlphaFoldDB" id="A0A1D8AUD1"/>
<dbReference type="Proteomes" id="UP000095228">
    <property type="component" value="Chromosome"/>
</dbReference>
<comment type="similarity">
    <text evidence="8 9">Belongs to the TonB-dependent receptor family.</text>
</comment>
<keyword evidence="10" id="KW-0732">Signal</keyword>
<dbReference type="KEGG" id="obg:Verru16b_01542"/>
<dbReference type="InterPro" id="IPR010104">
    <property type="entry name" value="TonB_rcpt_bac"/>
</dbReference>
<dbReference type="PANTHER" id="PTHR40980:SF4">
    <property type="entry name" value="TONB-DEPENDENT RECEPTOR-LIKE BETA-BARREL DOMAIN-CONTAINING PROTEIN"/>
    <property type="match status" value="1"/>
</dbReference>
<evidence type="ECO:0000256" key="9">
    <source>
        <dbReference type="RuleBase" id="RU003357"/>
    </source>
</evidence>
<evidence type="ECO:0000256" key="8">
    <source>
        <dbReference type="PROSITE-ProRule" id="PRU01360"/>
    </source>
</evidence>
<dbReference type="Pfam" id="PF00593">
    <property type="entry name" value="TonB_dep_Rec_b-barrel"/>
    <property type="match status" value="1"/>
</dbReference>
<evidence type="ECO:0000313" key="14">
    <source>
        <dbReference type="Proteomes" id="UP000095228"/>
    </source>
</evidence>
<feature type="domain" description="TonB-dependent receptor plug" evidence="12">
    <location>
        <begin position="163"/>
        <end position="269"/>
    </location>
</feature>
<dbReference type="InterPro" id="IPR012910">
    <property type="entry name" value="Plug_dom"/>
</dbReference>
<evidence type="ECO:0000256" key="4">
    <source>
        <dbReference type="ARBA" id="ARBA00022692"/>
    </source>
</evidence>
<evidence type="ECO:0000256" key="3">
    <source>
        <dbReference type="ARBA" id="ARBA00022452"/>
    </source>
</evidence>
<dbReference type="NCBIfam" id="TIGR01782">
    <property type="entry name" value="TonB-Xanth-Caul"/>
    <property type="match status" value="1"/>
</dbReference>
<reference evidence="13 14" key="1">
    <citation type="submission" date="2016-06" db="EMBL/GenBank/DDBJ databases">
        <title>Three novel species with peptidoglycan cell walls form the new genus Lacunisphaera gen. nov. in the family Opitutaceae of the verrucomicrobial subdivision 4.</title>
        <authorList>
            <person name="Rast P."/>
            <person name="Gloeckner I."/>
            <person name="Jogler M."/>
            <person name="Boedeker C."/>
            <person name="Jeske O."/>
            <person name="Wiegand S."/>
            <person name="Reinhardt R."/>
            <person name="Schumann P."/>
            <person name="Rohde M."/>
            <person name="Spring S."/>
            <person name="Gloeckner F.O."/>
            <person name="Jogler C."/>
        </authorList>
    </citation>
    <scope>NUCLEOTIDE SEQUENCE [LARGE SCALE GENOMIC DNA]</scope>
    <source>
        <strain evidence="13 14">IG16b</strain>
    </source>
</reference>
<dbReference type="Gene3D" id="2.60.40.1120">
    <property type="entry name" value="Carboxypeptidase-like, regulatory domain"/>
    <property type="match status" value="1"/>
</dbReference>
<dbReference type="Pfam" id="PF07715">
    <property type="entry name" value="Plug"/>
    <property type="match status" value="1"/>
</dbReference>
<evidence type="ECO:0000256" key="5">
    <source>
        <dbReference type="ARBA" id="ARBA00023077"/>
    </source>
</evidence>
<dbReference type="GO" id="GO:0030246">
    <property type="term" value="F:carbohydrate binding"/>
    <property type="evidence" value="ECO:0007669"/>
    <property type="project" value="InterPro"/>
</dbReference>
<dbReference type="RefSeq" id="WP_083270187.1">
    <property type="nucleotide sequence ID" value="NZ_CP016094.1"/>
</dbReference>
<evidence type="ECO:0000256" key="1">
    <source>
        <dbReference type="ARBA" id="ARBA00004571"/>
    </source>
</evidence>
<evidence type="ECO:0000256" key="7">
    <source>
        <dbReference type="ARBA" id="ARBA00023237"/>
    </source>
</evidence>
<keyword evidence="13" id="KW-0675">Receptor</keyword>
<keyword evidence="3 8" id="KW-1134">Transmembrane beta strand</keyword>
<dbReference type="SUPFAM" id="SSF56935">
    <property type="entry name" value="Porins"/>
    <property type="match status" value="1"/>
</dbReference>
<dbReference type="GO" id="GO:0009279">
    <property type="term" value="C:cell outer membrane"/>
    <property type="evidence" value="ECO:0007669"/>
    <property type="project" value="UniProtKB-SubCell"/>
</dbReference>
<evidence type="ECO:0000256" key="2">
    <source>
        <dbReference type="ARBA" id="ARBA00022448"/>
    </source>
</evidence>
<feature type="chain" id="PRO_5009105201" evidence="10">
    <location>
        <begin position="47"/>
        <end position="1063"/>
    </location>
</feature>
<dbReference type="SUPFAM" id="SSF49452">
    <property type="entry name" value="Starch-binding domain-like"/>
    <property type="match status" value="1"/>
</dbReference>
<dbReference type="STRING" id="1838286.Verru16b_01542"/>
<proteinExistence type="inferred from homology"/>
<evidence type="ECO:0000313" key="13">
    <source>
        <dbReference type="EMBL" id="AOS44480.1"/>
    </source>
</evidence>
<dbReference type="PANTHER" id="PTHR40980">
    <property type="entry name" value="PLUG DOMAIN-CONTAINING PROTEIN"/>
    <property type="match status" value="1"/>
</dbReference>
<dbReference type="PROSITE" id="PS52016">
    <property type="entry name" value="TONB_DEPENDENT_REC_3"/>
    <property type="match status" value="1"/>
</dbReference>
<dbReference type="OrthoDB" id="8727862at2"/>
<evidence type="ECO:0000256" key="6">
    <source>
        <dbReference type="ARBA" id="ARBA00023136"/>
    </source>
</evidence>
<dbReference type="InterPro" id="IPR013784">
    <property type="entry name" value="Carb-bd-like_fold"/>
</dbReference>
<dbReference type="Pfam" id="PF13620">
    <property type="entry name" value="CarboxypepD_reg"/>
    <property type="match status" value="1"/>
</dbReference>
<evidence type="ECO:0000259" key="11">
    <source>
        <dbReference type="Pfam" id="PF00593"/>
    </source>
</evidence>
<feature type="signal peptide" evidence="10">
    <location>
        <begin position="1"/>
        <end position="46"/>
    </location>
</feature>
<dbReference type="InterPro" id="IPR000531">
    <property type="entry name" value="Beta-barrel_TonB"/>
</dbReference>
<organism evidence="13 14">
    <name type="scientific">Lacunisphaera limnophila</name>
    <dbReference type="NCBI Taxonomy" id="1838286"/>
    <lineage>
        <taxon>Bacteria</taxon>
        <taxon>Pseudomonadati</taxon>
        <taxon>Verrucomicrobiota</taxon>
        <taxon>Opitutia</taxon>
        <taxon>Opitutales</taxon>
        <taxon>Opitutaceae</taxon>
        <taxon>Lacunisphaera</taxon>
    </lineage>
</organism>
<dbReference type="Gene3D" id="2.40.170.20">
    <property type="entry name" value="TonB-dependent receptor, beta-barrel domain"/>
    <property type="match status" value="1"/>
</dbReference>
<name>A0A1D8AUD1_9BACT</name>
<dbReference type="InterPro" id="IPR037066">
    <property type="entry name" value="Plug_dom_sf"/>
</dbReference>
<keyword evidence="7 8" id="KW-0998">Cell outer membrane</keyword>
<sequence length="1063" mass="117006">MEATLTLWQRFARTSPSAATPVARLTPLRTLASAVVALFLAGTAFAQDTGSINGRVLNVGNNRYLNNAKVTVEGTNLEAYTNEFGDYRLANVPAGEVKLKAAYTGLDEETVTVNVTAGGAATYNFELTSRARYGEDKTLVLDTFVVESQREYEGDALATNEQRHAPNVKVVMSSDSFGTINEGNPGEFLKYLPGITVDYVAADVRTVSVRGFAAQFTNVYWDGMRLTSSASGSSNRIFEFEQVSINNTSRTEVSKVPTPDMPSDSLGGTINFVSKNAFERKGAQLNYRFYMNANSENLDLKKTPGPDSDKNFKILPNFDFDYTLPLSDTFGIVVTGLSSNQFVEQHRWQPTWNHAQAGATASNPYLQQWQIQDGPKTTNRASLGIKADWKVTDTQVLSVALQNNYYKTYFGNRNLNFNMGTTATSTPAGRNPLLWGSDFATSAFGRGSVTTGSSHRDKLGNTFAAKVGHQWKSGDWTADTTAMFAKSRTWYRAVTRGHFSNVGTTVQGVGTVSSFGSTEPGELVWVARNAAGAEIDVNNLANHRIGTLRDDPIDGEAITKQIRGDLERQLDLSFPLSVKVGYDIREETRDNRRYQNDYTFIGADGVANTADDSAAPYLDTVYANQDAHFGYGPINWVNAWALADAYKNNPNYFRLGTGTAQTGVQAELFRRQNSERITERVTSGYIQFDGRLLNNKLGFVAGARYEKTNDKGLGLLNNPDAVWQRNPDGTYVDGNTTTAGIQRVRRADAGTAGSLQELDLTSVERGYKADRDYDSINPSLHLTYNIKDDLLVRFAYAKTFGRPDYANIIPATTVNEDDTDPINNPGTLTIRNTGLQPWTADNYDLSLEYYFKEGGLVSAGVFVKDLQDFWGSRTGTVDAALAEELGIGSEYIGWGVSTTVNTGDAKIEGVEVNFIRPLTFLPGWGKFFTIKANGTQLRLSGPRATDFRGFIEETGNFNIGFNKKPFSANLTFNYRGRQKNAPQTGAQYGATAGFYEYYAPRTFVDVSGEMKITKNIALFAGVRNLFNKQQVLQRYNAVTPDYAKGFRYEEFGVAMSIGIKGSF</sequence>